<comment type="caution">
    <text evidence="1">The sequence shown here is derived from an EMBL/GenBank/DDBJ whole genome shotgun (WGS) entry which is preliminary data.</text>
</comment>
<reference evidence="1 2" key="1">
    <citation type="submission" date="2014-11" db="EMBL/GenBank/DDBJ databases">
        <title>Genetic blueprint of the zoonotic pathogen Toxocara canis.</title>
        <authorList>
            <person name="Zhu X.-Q."/>
            <person name="Korhonen P.K."/>
            <person name="Cai H."/>
            <person name="Young N.D."/>
            <person name="Nejsum P."/>
            <person name="von Samson-Himmelstjerna G."/>
            <person name="Boag P.R."/>
            <person name="Tan P."/>
            <person name="Li Q."/>
            <person name="Min J."/>
            <person name="Yang Y."/>
            <person name="Wang X."/>
            <person name="Fang X."/>
            <person name="Hall R.S."/>
            <person name="Hofmann A."/>
            <person name="Sternberg P.W."/>
            <person name="Jex A.R."/>
            <person name="Gasser R.B."/>
        </authorList>
    </citation>
    <scope>NUCLEOTIDE SEQUENCE [LARGE SCALE GENOMIC DNA]</scope>
    <source>
        <strain evidence="1">PN_DK_2014</strain>
    </source>
</reference>
<name>A0A0B2VH05_TOXCA</name>
<dbReference type="AlphaFoldDB" id="A0A0B2VH05"/>
<evidence type="ECO:0000313" key="2">
    <source>
        <dbReference type="Proteomes" id="UP000031036"/>
    </source>
</evidence>
<accession>A0A0B2VH05</accession>
<evidence type="ECO:0000313" key="1">
    <source>
        <dbReference type="EMBL" id="KHN80742.1"/>
    </source>
</evidence>
<gene>
    <name evidence="1" type="ORF">Tcan_16708</name>
</gene>
<proteinExistence type="predicted"/>
<organism evidence="1 2">
    <name type="scientific">Toxocara canis</name>
    <name type="common">Canine roundworm</name>
    <dbReference type="NCBI Taxonomy" id="6265"/>
    <lineage>
        <taxon>Eukaryota</taxon>
        <taxon>Metazoa</taxon>
        <taxon>Ecdysozoa</taxon>
        <taxon>Nematoda</taxon>
        <taxon>Chromadorea</taxon>
        <taxon>Rhabditida</taxon>
        <taxon>Spirurina</taxon>
        <taxon>Ascaridomorpha</taxon>
        <taxon>Ascaridoidea</taxon>
        <taxon>Toxocaridae</taxon>
        <taxon>Toxocara</taxon>
    </lineage>
</organism>
<sequence>MFSDRGVDHQQDGKIRCDVYMALPGCGELRIAIDGKFANCNDRESDEIDEIAAVHDIQGKELFYESEMFSDRGVDHQQDGKIRCDVYMALPGCGELRIAIDGKFANCNDRESDEIDEIAAVHDIQGKELFYE</sequence>
<keyword evidence="2" id="KW-1185">Reference proteome</keyword>
<protein>
    <submittedName>
        <fullName evidence="1">Uncharacterized protein</fullName>
    </submittedName>
</protein>
<dbReference type="EMBL" id="JPKZ01001679">
    <property type="protein sequence ID" value="KHN80742.1"/>
    <property type="molecule type" value="Genomic_DNA"/>
</dbReference>
<dbReference type="Proteomes" id="UP000031036">
    <property type="component" value="Unassembled WGS sequence"/>
</dbReference>